<feature type="domain" description="DUF6534" evidence="2">
    <location>
        <begin position="70"/>
        <end position="155"/>
    </location>
</feature>
<evidence type="ECO:0000313" key="3">
    <source>
        <dbReference type="EMBL" id="EMD36278.1"/>
    </source>
</evidence>
<evidence type="ECO:0000313" key="4">
    <source>
        <dbReference type="Proteomes" id="UP000016930"/>
    </source>
</evidence>
<dbReference type="Proteomes" id="UP000016930">
    <property type="component" value="Unassembled WGS sequence"/>
</dbReference>
<evidence type="ECO:0000259" key="2">
    <source>
        <dbReference type="Pfam" id="PF20152"/>
    </source>
</evidence>
<organism evidence="3 4">
    <name type="scientific">Ceriporiopsis subvermispora (strain B)</name>
    <name type="common">White-rot fungus</name>
    <name type="synonym">Gelatoporia subvermispora</name>
    <dbReference type="NCBI Taxonomy" id="914234"/>
    <lineage>
        <taxon>Eukaryota</taxon>
        <taxon>Fungi</taxon>
        <taxon>Dikarya</taxon>
        <taxon>Basidiomycota</taxon>
        <taxon>Agaricomycotina</taxon>
        <taxon>Agaricomycetes</taxon>
        <taxon>Polyporales</taxon>
        <taxon>Gelatoporiaceae</taxon>
        <taxon>Gelatoporia</taxon>
    </lineage>
</organism>
<keyword evidence="1" id="KW-1133">Transmembrane helix</keyword>
<dbReference type="EMBL" id="KB445798">
    <property type="protein sequence ID" value="EMD36278.1"/>
    <property type="molecule type" value="Genomic_DNA"/>
</dbReference>
<feature type="transmembrane region" description="Helical" evidence="1">
    <location>
        <begin position="97"/>
        <end position="125"/>
    </location>
</feature>
<feature type="transmembrane region" description="Helical" evidence="1">
    <location>
        <begin position="131"/>
        <end position="153"/>
    </location>
</feature>
<sequence length="193" mass="21795">MEENNIDASMFQPLLSEGVEAELEKRMVAHHHPNLALRFFSVSEESHWSSLSLLGGCNKWIAYSGFITGIVADFLMAVSQVFLLWRNRSDFHKTNNLLRLFIIYSISTGVLVTLCTVVSLVTFALMPNNEIYQATYILLGPLLLNSLLASYNLRWSMRRAVQSVPLQSLTNSWVSEPVLNLAQSTFTRKAPNK</sequence>
<gene>
    <name evidence="3" type="ORF">CERSUDRAFT_95618</name>
</gene>
<dbReference type="AlphaFoldDB" id="M2QGV5"/>
<keyword evidence="1" id="KW-0472">Membrane</keyword>
<dbReference type="HOGENOM" id="CLU_1408585_0_0_1"/>
<dbReference type="InterPro" id="IPR045339">
    <property type="entry name" value="DUF6534"/>
</dbReference>
<keyword evidence="4" id="KW-1185">Reference proteome</keyword>
<proteinExistence type="predicted"/>
<dbReference type="STRING" id="914234.M2QGV5"/>
<dbReference type="Pfam" id="PF20152">
    <property type="entry name" value="DUF6534"/>
    <property type="match status" value="1"/>
</dbReference>
<evidence type="ECO:0000256" key="1">
    <source>
        <dbReference type="SAM" id="Phobius"/>
    </source>
</evidence>
<reference evidence="3 4" key="1">
    <citation type="journal article" date="2012" name="Proc. Natl. Acad. Sci. U.S.A.">
        <title>Comparative genomics of Ceriporiopsis subvermispora and Phanerochaete chrysosporium provide insight into selective ligninolysis.</title>
        <authorList>
            <person name="Fernandez-Fueyo E."/>
            <person name="Ruiz-Duenas F.J."/>
            <person name="Ferreira P."/>
            <person name="Floudas D."/>
            <person name="Hibbett D.S."/>
            <person name="Canessa P."/>
            <person name="Larrondo L.F."/>
            <person name="James T.Y."/>
            <person name="Seelenfreund D."/>
            <person name="Lobos S."/>
            <person name="Polanco R."/>
            <person name="Tello M."/>
            <person name="Honda Y."/>
            <person name="Watanabe T."/>
            <person name="Watanabe T."/>
            <person name="Ryu J.S."/>
            <person name="Kubicek C.P."/>
            <person name="Schmoll M."/>
            <person name="Gaskell J."/>
            <person name="Hammel K.E."/>
            <person name="St John F.J."/>
            <person name="Vanden Wymelenberg A."/>
            <person name="Sabat G."/>
            <person name="Splinter BonDurant S."/>
            <person name="Syed K."/>
            <person name="Yadav J.S."/>
            <person name="Doddapaneni H."/>
            <person name="Subramanian V."/>
            <person name="Lavin J.L."/>
            <person name="Oguiza J.A."/>
            <person name="Perez G."/>
            <person name="Pisabarro A.G."/>
            <person name="Ramirez L."/>
            <person name="Santoyo F."/>
            <person name="Master E."/>
            <person name="Coutinho P.M."/>
            <person name="Henrissat B."/>
            <person name="Lombard V."/>
            <person name="Magnuson J.K."/>
            <person name="Kuees U."/>
            <person name="Hori C."/>
            <person name="Igarashi K."/>
            <person name="Samejima M."/>
            <person name="Held B.W."/>
            <person name="Barry K.W."/>
            <person name="LaButti K.M."/>
            <person name="Lapidus A."/>
            <person name="Lindquist E.A."/>
            <person name="Lucas S.M."/>
            <person name="Riley R."/>
            <person name="Salamov A.A."/>
            <person name="Hoffmeister D."/>
            <person name="Schwenk D."/>
            <person name="Hadar Y."/>
            <person name="Yarden O."/>
            <person name="de Vries R.P."/>
            <person name="Wiebenga A."/>
            <person name="Stenlid J."/>
            <person name="Eastwood D."/>
            <person name="Grigoriev I.V."/>
            <person name="Berka R.M."/>
            <person name="Blanchette R.A."/>
            <person name="Kersten P."/>
            <person name="Martinez A.T."/>
            <person name="Vicuna R."/>
            <person name="Cullen D."/>
        </authorList>
    </citation>
    <scope>NUCLEOTIDE SEQUENCE [LARGE SCALE GENOMIC DNA]</scope>
    <source>
        <strain evidence="3 4">B</strain>
    </source>
</reference>
<protein>
    <recommendedName>
        <fullName evidence="2">DUF6534 domain-containing protein</fullName>
    </recommendedName>
</protein>
<feature type="transmembrane region" description="Helical" evidence="1">
    <location>
        <begin position="60"/>
        <end position="85"/>
    </location>
</feature>
<accession>M2QGV5</accession>
<keyword evidence="1" id="KW-0812">Transmembrane</keyword>
<name>M2QGV5_CERS8</name>